<comment type="subcellular location">
    <subcellularLocation>
        <location evidence="1">Vacuole membrane</location>
        <topology evidence="1">Peripheral membrane protein</topology>
    </subcellularLocation>
</comment>
<evidence type="ECO:0000256" key="2">
    <source>
        <dbReference type="ARBA" id="ARBA00022554"/>
    </source>
</evidence>
<dbReference type="PANTHER" id="PTHR45738:SF6">
    <property type="entry name" value="PHOSPHOINOSITIDE PHOSPHATASE SAC5"/>
    <property type="match status" value="1"/>
</dbReference>
<name>A0A6A6LA92_HEVBR</name>
<dbReference type="PROSITE" id="PS50275">
    <property type="entry name" value="SAC"/>
    <property type="match status" value="1"/>
</dbReference>
<protein>
    <recommendedName>
        <fullName evidence="7">SAC domain-containing protein</fullName>
    </recommendedName>
</protein>
<dbReference type="InterPro" id="IPR002013">
    <property type="entry name" value="SAC_dom"/>
</dbReference>
<proteinExistence type="predicted"/>
<comment type="catalytic activity">
    <reaction evidence="5">
        <text>a 1,2-diacyl-sn-glycero-3-phospho-(1D-myo-inositol-3,5-bisphosphate) + H2O = a 1,2-diacyl-sn-glycero-3-phospho-(1D-myo-inositol-3-phosphate) + phosphate</text>
        <dbReference type="Rhea" id="RHEA:32955"/>
        <dbReference type="ChEBI" id="CHEBI:15377"/>
        <dbReference type="ChEBI" id="CHEBI:43474"/>
        <dbReference type="ChEBI" id="CHEBI:57923"/>
        <dbReference type="ChEBI" id="CHEBI:58088"/>
    </reaction>
</comment>
<evidence type="ECO:0000256" key="4">
    <source>
        <dbReference type="ARBA" id="ARBA00023136"/>
    </source>
</evidence>
<evidence type="ECO:0000256" key="6">
    <source>
        <dbReference type="ARBA" id="ARBA00023464"/>
    </source>
</evidence>
<dbReference type="PANTHER" id="PTHR45738">
    <property type="entry name" value="POLYPHOSPHOINOSITIDE PHOSPHATASE"/>
    <property type="match status" value="1"/>
</dbReference>
<reference evidence="8 9" key="1">
    <citation type="journal article" date="2020" name="Mol. Plant">
        <title>The Chromosome-Based Rubber Tree Genome Provides New Insights into Spurge Genome Evolution and Rubber Biosynthesis.</title>
        <authorList>
            <person name="Liu J."/>
            <person name="Shi C."/>
            <person name="Shi C.C."/>
            <person name="Li W."/>
            <person name="Zhang Q.J."/>
            <person name="Zhang Y."/>
            <person name="Li K."/>
            <person name="Lu H.F."/>
            <person name="Shi C."/>
            <person name="Zhu S.T."/>
            <person name="Xiao Z.Y."/>
            <person name="Nan H."/>
            <person name="Yue Y."/>
            <person name="Zhu X.G."/>
            <person name="Wu Y."/>
            <person name="Hong X.N."/>
            <person name="Fan G.Y."/>
            <person name="Tong Y."/>
            <person name="Zhang D."/>
            <person name="Mao C.L."/>
            <person name="Liu Y.L."/>
            <person name="Hao S.J."/>
            <person name="Liu W.Q."/>
            <person name="Lv M.Q."/>
            <person name="Zhang H.B."/>
            <person name="Liu Y."/>
            <person name="Hu-Tang G.R."/>
            <person name="Wang J.P."/>
            <person name="Wang J.H."/>
            <person name="Sun Y.H."/>
            <person name="Ni S.B."/>
            <person name="Chen W.B."/>
            <person name="Zhang X.C."/>
            <person name="Jiao Y.N."/>
            <person name="Eichler E.E."/>
            <person name="Li G.H."/>
            <person name="Liu X."/>
            <person name="Gao L.Z."/>
        </authorList>
    </citation>
    <scope>NUCLEOTIDE SEQUENCE [LARGE SCALE GENOMIC DNA]</scope>
    <source>
        <strain evidence="9">cv. GT1</strain>
        <tissue evidence="8">Leaf</tissue>
    </source>
</reference>
<dbReference type="Pfam" id="PF02383">
    <property type="entry name" value="Syja_N"/>
    <property type="match status" value="1"/>
</dbReference>
<evidence type="ECO:0000313" key="9">
    <source>
        <dbReference type="Proteomes" id="UP000467840"/>
    </source>
</evidence>
<dbReference type="InterPro" id="IPR043573">
    <property type="entry name" value="Fig4-like"/>
</dbReference>
<keyword evidence="9" id="KW-1185">Reference proteome</keyword>
<sequence>MFHLFTAYVIRLYLKLSRLQFTSQFELGAKEVNKYVIKLSASCGDFKLTPIARRSRHYAGTRYLKRGVNGNGGVANEVETEQIVFEDVPEGYPVQISSVVQGRGSIPLFWKNDDQCSLKNPSNENDLGRNLDSGIGNVDSEANENQSVKAPMFQNGVLRTNCIDCLDRTSVAQYAYGLVALGHQLHALGFIESPIIDLDNPLAEDLMGIYDTMGDTLALQYGGSAADNEVILFE</sequence>
<evidence type="ECO:0000256" key="5">
    <source>
        <dbReference type="ARBA" id="ARBA00023337"/>
    </source>
</evidence>
<evidence type="ECO:0000259" key="7">
    <source>
        <dbReference type="PROSITE" id="PS50275"/>
    </source>
</evidence>
<dbReference type="GO" id="GO:0046856">
    <property type="term" value="P:phosphatidylinositol dephosphorylation"/>
    <property type="evidence" value="ECO:0007669"/>
    <property type="project" value="InterPro"/>
</dbReference>
<dbReference type="GO" id="GO:0005774">
    <property type="term" value="C:vacuolar membrane"/>
    <property type="evidence" value="ECO:0007669"/>
    <property type="project" value="UniProtKB-SubCell"/>
</dbReference>
<evidence type="ECO:0000256" key="1">
    <source>
        <dbReference type="ARBA" id="ARBA00004148"/>
    </source>
</evidence>
<accession>A0A6A6LA92</accession>
<comment type="caution">
    <text evidence="8">The sequence shown here is derived from an EMBL/GenBank/DDBJ whole genome shotgun (WGS) entry which is preliminary data.</text>
</comment>
<evidence type="ECO:0000313" key="8">
    <source>
        <dbReference type="EMBL" id="KAF2297208.1"/>
    </source>
</evidence>
<feature type="domain" description="SAC" evidence="7">
    <location>
        <begin position="1"/>
        <end position="223"/>
    </location>
</feature>
<dbReference type="GO" id="GO:0043813">
    <property type="term" value="F:phosphatidylinositol-3,5-bisphosphate 5-phosphatase activity"/>
    <property type="evidence" value="ECO:0007669"/>
    <property type="project" value="InterPro"/>
</dbReference>
<keyword evidence="3" id="KW-0378">Hydrolase</keyword>
<comment type="subunit">
    <text evidence="6">Component of the PI(3,5)P2 regulatory complex at least composed of ATG18, SAC/FIG4, FAB1 and VAC14.</text>
</comment>
<dbReference type="EMBL" id="JAAGAX010000012">
    <property type="protein sequence ID" value="KAF2297208.1"/>
    <property type="molecule type" value="Genomic_DNA"/>
</dbReference>
<organism evidence="8 9">
    <name type="scientific">Hevea brasiliensis</name>
    <name type="common">Para rubber tree</name>
    <name type="synonym">Siphonia brasiliensis</name>
    <dbReference type="NCBI Taxonomy" id="3981"/>
    <lineage>
        <taxon>Eukaryota</taxon>
        <taxon>Viridiplantae</taxon>
        <taxon>Streptophyta</taxon>
        <taxon>Embryophyta</taxon>
        <taxon>Tracheophyta</taxon>
        <taxon>Spermatophyta</taxon>
        <taxon>Magnoliopsida</taxon>
        <taxon>eudicotyledons</taxon>
        <taxon>Gunneridae</taxon>
        <taxon>Pentapetalae</taxon>
        <taxon>rosids</taxon>
        <taxon>fabids</taxon>
        <taxon>Malpighiales</taxon>
        <taxon>Euphorbiaceae</taxon>
        <taxon>Crotonoideae</taxon>
        <taxon>Micrandreae</taxon>
        <taxon>Hevea</taxon>
    </lineage>
</organism>
<evidence type="ECO:0000256" key="3">
    <source>
        <dbReference type="ARBA" id="ARBA00022801"/>
    </source>
</evidence>
<dbReference type="Proteomes" id="UP000467840">
    <property type="component" value="Chromosome 18"/>
</dbReference>
<keyword evidence="4" id="KW-0472">Membrane</keyword>
<gene>
    <name evidence="8" type="ORF">GH714_019420</name>
</gene>
<dbReference type="AlphaFoldDB" id="A0A6A6LA92"/>
<keyword evidence="2" id="KW-0926">Vacuole</keyword>